<evidence type="ECO:0000313" key="3">
    <source>
        <dbReference type="Proteomes" id="UP000053398"/>
    </source>
</evidence>
<dbReference type="AlphaFoldDB" id="A0A117QA79"/>
<gene>
    <name evidence="2" type="ORF">AQJ11_38570</name>
</gene>
<evidence type="ECO:0000256" key="1">
    <source>
        <dbReference type="SAM" id="MobiDB-lite"/>
    </source>
</evidence>
<name>A0A117QA79_STRCK</name>
<evidence type="ECO:0000313" key="2">
    <source>
        <dbReference type="EMBL" id="KUN17174.1"/>
    </source>
</evidence>
<protein>
    <submittedName>
        <fullName evidence="2">Uncharacterized protein</fullName>
    </submittedName>
</protein>
<comment type="caution">
    <text evidence="2">The sequence shown here is derived from an EMBL/GenBank/DDBJ whole genome shotgun (WGS) entry which is preliminary data.</text>
</comment>
<feature type="region of interest" description="Disordered" evidence="1">
    <location>
        <begin position="480"/>
        <end position="505"/>
    </location>
</feature>
<dbReference type="Proteomes" id="UP000053398">
    <property type="component" value="Unassembled WGS sequence"/>
</dbReference>
<accession>A0A117QA79</accession>
<reference evidence="2 3" key="1">
    <citation type="submission" date="2015-10" db="EMBL/GenBank/DDBJ databases">
        <title>Draft genome sequence of Streptomyces corchorusii DSM 40340, type strain for the species Streptomyces corchorusii.</title>
        <authorList>
            <person name="Ruckert C."/>
            <person name="Winkler A."/>
            <person name="Kalinowski J."/>
            <person name="Kampfer P."/>
            <person name="Glaeser S."/>
        </authorList>
    </citation>
    <scope>NUCLEOTIDE SEQUENCE [LARGE SCALE GENOMIC DNA]</scope>
    <source>
        <strain evidence="2 3">DSM 40340</strain>
    </source>
</reference>
<feature type="region of interest" description="Disordered" evidence="1">
    <location>
        <begin position="146"/>
        <end position="178"/>
    </location>
</feature>
<dbReference type="EMBL" id="LMWP01000050">
    <property type="protein sequence ID" value="KUN17174.1"/>
    <property type="molecule type" value="Genomic_DNA"/>
</dbReference>
<feature type="compositionally biased region" description="Acidic residues" evidence="1">
    <location>
        <begin position="149"/>
        <end position="169"/>
    </location>
</feature>
<sequence length="771" mass="84026">MSSRDAIQYAPDAGLLMIPGDPAKDHTPGFAVFGDSVPALRAFVLRLLRKENVRPAPGTAESAAVIPVRVSLVPRPDNGYDTRAVSVAAPPEHGGSILDRHLGYLYSSALDVTSESIRRLTEETGTPVGCHGWIELHDLESDSRFHDDLYDEDDEDDEDDDGNGEGEADADWKPSRHEPVSWAEQKAFGYAVGSVRLVLPERRTVRALVDAYLAEHNAGRDADGNADRDAEQETPAGVEWGLRRALAERLAIRMRAGVSHRAAGGTWGRETERDRARRRRDAEARSLLEAWETYRNTAHGFRGLRAVTRSVFHRTRVLVLDASGVEVGQYHEPDGPLTLVDERLRAEALDALRAHGVDVDAPEDPAALGGFPDAVVVVGRGTWSIRLPKPGVSRDALPEAGWFDPDSGTLTVYAAPLAEALTVLLRRHGVRPLLVTWGAPPEEVERRNLRAAFAPGAISPVSRSSRVTAAVQRLVPEPHRRWLDTKPGGGTATATAESPLPPLADDAAENPYYRRALESLFGAPVDLAGRGPCRLCGRSAQSARPGLFYCHGCCALARNGVLRDTGEDGAWTEAVVYALRRLARIEFSGPPSLAQLDRVSVPFGNAGLVDEAMLCRFLVPRPASTLLSARPARPARTWTEWLGHAGLLTDGVRTSMGTATRATDGHLCRSLFERHVDDFLHHWGVAHEPEPAYPRHPELNTTGLRADWRLADGTFVEALGLLTREAYAAKVARKRELARHHGLRLVTVTAEDLDRLPEVFAAWLPKSPAAG</sequence>
<proteinExistence type="predicted"/>
<organism evidence="2 3">
    <name type="scientific">Streptomyces corchorusii</name>
    <name type="common">Streptomyces chibaensis</name>
    <dbReference type="NCBI Taxonomy" id="1903"/>
    <lineage>
        <taxon>Bacteria</taxon>
        <taxon>Bacillati</taxon>
        <taxon>Actinomycetota</taxon>
        <taxon>Actinomycetes</taxon>
        <taxon>Kitasatosporales</taxon>
        <taxon>Streptomycetaceae</taxon>
        <taxon>Streptomyces</taxon>
    </lineage>
</organism>
<dbReference type="RefSeq" id="WP_059266451.1">
    <property type="nucleotide sequence ID" value="NZ_KQ948371.1"/>
</dbReference>
<keyword evidence="3" id="KW-1185">Reference proteome</keyword>